<accession>A0A9W6TEV1</accession>
<proteinExistence type="predicted"/>
<sequence length="304" mass="34005">MYCTESMYVAANVLLDIAVAKRLDHHLHDQEAPVNVQHKQQAQEAEPDDPDPVPHVRLNAVEAAGLRDRHNNVPVRKRVGAVQNVVRVEEPAHQEPHEREEAEEDVGHRLPLQVYKHLGCNSNNVVTQRQSSTVQTLAGTKQKNRRFQRTCLQQKVVDVVDHEHAEADLGEVDVVREEHERDGGDVVHEHLGVVFALDRVVLVGDVEHEVDALEPEAQVDHVVPALGLVGHVGELLESDSRILSSLSLVSQFLRSMKRTAGRMNTVSTTKWYAYRPAMAMPKRLASPMGSHSVRKHGILLLEEV</sequence>
<organism evidence="2 3">
    <name type="scientific">Phytophthora lilii</name>
    <dbReference type="NCBI Taxonomy" id="2077276"/>
    <lineage>
        <taxon>Eukaryota</taxon>
        <taxon>Sar</taxon>
        <taxon>Stramenopiles</taxon>
        <taxon>Oomycota</taxon>
        <taxon>Peronosporomycetes</taxon>
        <taxon>Peronosporales</taxon>
        <taxon>Peronosporaceae</taxon>
        <taxon>Phytophthora</taxon>
    </lineage>
</organism>
<comment type="caution">
    <text evidence="2">The sequence shown here is derived from an EMBL/GenBank/DDBJ whole genome shotgun (WGS) entry which is preliminary data.</text>
</comment>
<dbReference type="EMBL" id="BSXW01000036">
    <property type="protein sequence ID" value="GMF10284.1"/>
    <property type="molecule type" value="Genomic_DNA"/>
</dbReference>
<evidence type="ECO:0000313" key="3">
    <source>
        <dbReference type="Proteomes" id="UP001165083"/>
    </source>
</evidence>
<protein>
    <submittedName>
        <fullName evidence="2">Unnamed protein product</fullName>
    </submittedName>
</protein>
<dbReference type="AlphaFoldDB" id="A0A9W6TEV1"/>
<feature type="region of interest" description="Disordered" evidence="1">
    <location>
        <begin position="35"/>
        <end position="54"/>
    </location>
</feature>
<dbReference type="Proteomes" id="UP001165083">
    <property type="component" value="Unassembled WGS sequence"/>
</dbReference>
<reference evidence="2" key="1">
    <citation type="submission" date="2023-04" db="EMBL/GenBank/DDBJ databases">
        <title>Phytophthora lilii NBRC 32176.</title>
        <authorList>
            <person name="Ichikawa N."/>
            <person name="Sato H."/>
            <person name="Tonouchi N."/>
        </authorList>
    </citation>
    <scope>NUCLEOTIDE SEQUENCE</scope>
    <source>
        <strain evidence="2">NBRC 32176</strain>
    </source>
</reference>
<gene>
    <name evidence="2" type="ORF">Plil01_000110900</name>
</gene>
<name>A0A9W6TEV1_9STRA</name>
<evidence type="ECO:0000256" key="1">
    <source>
        <dbReference type="SAM" id="MobiDB-lite"/>
    </source>
</evidence>
<evidence type="ECO:0000313" key="2">
    <source>
        <dbReference type="EMBL" id="GMF10284.1"/>
    </source>
</evidence>
<keyword evidence="3" id="KW-1185">Reference proteome</keyword>